<evidence type="ECO:0000256" key="10">
    <source>
        <dbReference type="SAM" id="Phobius"/>
    </source>
</evidence>
<keyword evidence="3 11" id="KW-0732">Signal</keyword>
<comment type="subcellular location">
    <subcellularLocation>
        <location evidence="1">Endoplasmic reticulum membrane</location>
        <topology evidence="1">Single-pass type I membrane protein</topology>
    </subcellularLocation>
</comment>
<evidence type="ECO:0000256" key="8">
    <source>
        <dbReference type="ARBA" id="ARBA00038311"/>
    </source>
</evidence>
<proteinExistence type="inferred from homology"/>
<keyword evidence="2 10" id="KW-0812">Transmembrane</keyword>
<evidence type="ECO:0000256" key="4">
    <source>
        <dbReference type="ARBA" id="ARBA00022824"/>
    </source>
</evidence>
<dbReference type="HOGENOM" id="CLU_078554_1_0_1"/>
<accession>G8ZZX2</accession>
<dbReference type="GeneID" id="11501409"/>
<name>G8ZZX2_TORDE</name>
<evidence type="ECO:0000256" key="9">
    <source>
        <dbReference type="ARBA" id="ARBA00040085"/>
    </source>
</evidence>
<dbReference type="Pfam" id="PF03896">
    <property type="entry name" value="TRAP_alpha"/>
    <property type="match status" value="1"/>
</dbReference>
<keyword evidence="6 10" id="KW-0472">Membrane</keyword>
<evidence type="ECO:0000256" key="2">
    <source>
        <dbReference type="ARBA" id="ARBA00022692"/>
    </source>
</evidence>
<evidence type="ECO:0000256" key="6">
    <source>
        <dbReference type="ARBA" id="ARBA00023136"/>
    </source>
</evidence>
<feature type="chain" id="PRO_5003519770" description="Increased recombination centers protein 22" evidence="11">
    <location>
        <begin position="19"/>
        <end position="219"/>
    </location>
</feature>
<dbReference type="RefSeq" id="XP_003683377.1">
    <property type="nucleotide sequence ID" value="XM_003683329.1"/>
</dbReference>
<dbReference type="KEGG" id="tdl:TDEL_0H03070"/>
<reference evidence="12 13" key="1">
    <citation type="journal article" date="2011" name="Proc. Natl. Acad. Sci. U.S.A.">
        <title>Evolutionary erosion of yeast sex chromosomes by mating-type switching accidents.</title>
        <authorList>
            <person name="Gordon J.L."/>
            <person name="Armisen D."/>
            <person name="Proux-Wera E."/>
            <person name="Oheigeartaigh S.S."/>
            <person name="Byrne K.P."/>
            <person name="Wolfe K.H."/>
        </authorList>
    </citation>
    <scope>NUCLEOTIDE SEQUENCE [LARGE SCALE GENOMIC DNA]</scope>
    <source>
        <strain evidence="13">ATCC 10662 / CBS 1146 / NBRC 0425 / NCYC 2629 / NRRL Y-866</strain>
    </source>
</reference>
<feature type="transmembrane region" description="Helical" evidence="10">
    <location>
        <begin position="166"/>
        <end position="186"/>
    </location>
</feature>
<dbReference type="EMBL" id="HE616749">
    <property type="protein sequence ID" value="CCE94166.1"/>
    <property type="molecule type" value="Genomic_DNA"/>
</dbReference>
<evidence type="ECO:0000313" key="12">
    <source>
        <dbReference type="EMBL" id="CCE94166.1"/>
    </source>
</evidence>
<evidence type="ECO:0000256" key="11">
    <source>
        <dbReference type="SAM" id="SignalP"/>
    </source>
</evidence>
<dbReference type="InterPro" id="IPR005595">
    <property type="entry name" value="TRAP_alpha"/>
</dbReference>
<keyword evidence="13" id="KW-1185">Reference proteome</keyword>
<evidence type="ECO:0000256" key="3">
    <source>
        <dbReference type="ARBA" id="ARBA00022729"/>
    </source>
</evidence>
<evidence type="ECO:0000256" key="5">
    <source>
        <dbReference type="ARBA" id="ARBA00022989"/>
    </source>
</evidence>
<feature type="signal peptide" evidence="11">
    <location>
        <begin position="1"/>
        <end position="18"/>
    </location>
</feature>
<keyword evidence="5 10" id="KW-1133">Transmembrane helix</keyword>
<keyword evidence="4" id="KW-0256">Endoplasmic reticulum</keyword>
<dbReference type="FunCoup" id="G8ZZX2">
    <property type="interactions" value="41"/>
</dbReference>
<dbReference type="InParanoid" id="G8ZZX2"/>
<organism evidence="12 13">
    <name type="scientific">Torulaspora delbrueckii</name>
    <name type="common">Yeast</name>
    <name type="synonym">Candida colliculosa</name>
    <dbReference type="NCBI Taxonomy" id="4950"/>
    <lineage>
        <taxon>Eukaryota</taxon>
        <taxon>Fungi</taxon>
        <taxon>Dikarya</taxon>
        <taxon>Ascomycota</taxon>
        <taxon>Saccharomycotina</taxon>
        <taxon>Saccharomycetes</taxon>
        <taxon>Saccharomycetales</taxon>
        <taxon>Saccharomycetaceae</taxon>
        <taxon>Torulaspora</taxon>
    </lineage>
</organism>
<dbReference type="eggNOG" id="ENOG502S3VP">
    <property type="taxonomic scope" value="Eukaryota"/>
</dbReference>
<evidence type="ECO:0000256" key="7">
    <source>
        <dbReference type="ARBA" id="ARBA00037565"/>
    </source>
</evidence>
<dbReference type="AlphaFoldDB" id="G8ZZX2"/>
<dbReference type="OrthoDB" id="1926781at2759"/>
<evidence type="ECO:0000313" key="13">
    <source>
        <dbReference type="Proteomes" id="UP000005627"/>
    </source>
</evidence>
<sequence length="219" mass="23692">MKLGNLLFSFLLSSLAVADETKLSDDASAGSLGYVNFDVSYNILERPDAKLTLPIEFTAKETATFNITFQNREDQNVTIVGLAGNVIDTMGGQEIANVTAQELGPFAVPVNDSVNFQTAIQLTLPEGSFYLAPLLFVVKEDELMKVGIKPVSIFVSPPPMSFFNPGFLSVQLVIGLVVIGATYALGNFRSTGTKRSKAARRGISEKSVDEGWLPDIHKK</sequence>
<dbReference type="GO" id="GO:0005789">
    <property type="term" value="C:endoplasmic reticulum membrane"/>
    <property type="evidence" value="ECO:0007669"/>
    <property type="project" value="UniProtKB-SubCell"/>
</dbReference>
<comment type="similarity">
    <text evidence="8">Belongs to the IRC22 family.</text>
</comment>
<gene>
    <name evidence="12" type="primary">TDEL0H03070</name>
    <name evidence="12" type="ORF">TDEL_0H03070</name>
</gene>
<dbReference type="Proteomes" id="UP000005627">
    <property type="component" value="Chromosome 8"/>
</dbReference>
<protein>
    <recommendedName>
        <fullName evidence="9">Increased recombination centers protein 22</fullName>
    </recommendedName>
</protein>
<comment type="function">
    <text evidence="7">Is probably involved in a pathway contributing to genomic integrity.</text>
</comment>
<evidence type="ECO:0000256" key="1">
    <source>
        <dbReference type="ARBA" id="ARBA00004115"/>
    </source>
</evidence>